<dbReference type="PANTHER" id="PTHR36115">
    <property type="entry name" value="PROLINE-RICH ANTIGEN HOMOLOG-RELATED"/>
    <property type="match status" value="1"/>
</dbReference>
<reference evidence="8 9" key="1">
    <citation type="submission" date="2017-02" db="EMBL/GenBank/DDBJ databases">
        <authorList>
            <person name="Peterson S.W."/>
        </authorList>
    </citation>
    <scope>NUCLEOTIDE SEQUENCE [LARGE SCALE GENOMIC DNA]</scope>
    <source>
        <strain evidence="8 9">42ea</strain>
    </source>
</reference>
<gene>
    <name evidence="8" type="ORF">FM115_10145</name>
</gene>
<protein>
    <recommendedName>
        <fullName evidence="7">RDD domain-containing protein</fullName>
    </recommendedName>
</protein>
<keyword evidence="3 6" id="KW-0812">Transmembrane</keyword>
<name>A0A1R4KHF7_9LACT</name>
<sequence>MKFSFERAGFGIRAIAGIVDWGIVIIPIGILIYMFTGETNLSWTQGLVFTVPYSIYKTVTPVYWSGQLIGKKIVGIKVTKIDGSKLTLYDMFIREIIGIVVLGFLTFGLSTIVSGFMVLLREDKRAIHDLLASTFVKREKI</sequence>
<evidence type="ECO:0000256" key="5">
    <source>
        <dbReference type="ARBA" id="ARBA00023136"/>
    </source>
</evidence>
<keyword evidence="4 6" id="KW-1133">Transmembrane helix</keyword>
<keyword evidence="2" id="KW-1003">Cell membrane</keyword>
<dbReference type="GO" id="GO:0005886">
    <property type="term" value="C:plasma membrane"/>
    <property type="evidence" value="ECO:0007669"/>
    <property type="project" value="UniProtKB-SubCell"/>
</dbReference>
<comment type="subcellular location">
    <subcellularLocation>
        <location evidence="1">Cell membrane</location>
        <topology evidence="1">Multi-pass membrane protein</topology>
    </subcellularLocation>
</comment>
<evidence type="ECO:0000256" key="4">
    <source>
        <dbReference type="ARBA" id="ARBA00022989"/>
    </source>
</evidence>
<dbReference type="RefSeq" id="WP_179203969.1">
    <property type="nucleotide sequence ID" value="NZ_FUKW01000144.1"/>
</dbReference>
<evidence type="ECO:0000256" key="2">
    <source>
        <dbReference type="ARBA" id="ARBA00022475"/>
    </source>
</evidence>
<evidence type="ECO:0000313" key="8">
    <source>
        <dbReference type="EMBL" id="SJN43682.1"/>
    </source>
</evidence>
<accession>A0A1R4KHF7</accession>
<evidence type="ECO:0000313" key="9">
    <source>
        <dbReference type="Proteomes" id="UP000195611"/>
    </source>
</evidence>
<keyword evidence="5 6" id="KW-0472">Membrane</keyword>
<dbReference type="Pfam" id="PF06271">
    <property type="entry name" value="RDD"/>
    <property type="match status" value="1"/>
</dbReference>
<evidence type="ECO:0000256" key="6">
    <source>
        <dbReference type="SAM" id="Phobius"/>
    </source>
</evidence>
<evidence type="ECO:0000256" key="3">
    <source>
        <dbReference type="ARBA" id="ARBA00022692"/>
    </source>
</evidence>
<dbReference type="Proteomes" id="UP000195611">
    <property type="component" value="Unassembled WGS sequence"/>
</dbReference>
<dbReference type="AlphaFoldDB" id="A0A1R4KHF7"/>
<dbReference type="InterPro" id="IPR010432">
    <property type="entry name" value="RDD"/>
</dbReference>
<dbReference type="EMBL" id="FUKW01000144">
    <property type="protein sequence ID" value="SJN43682.1"/>
    <property type="molecule type" value="Genomic_DNA"/>
</dbReference>
<feature type="domain" description="RDD" evidence="7">
    <location>
        <begin position="8"/>
        <end position="132"/>
    </location>
</feature>
<dbReference type="InterPro" id="IPR051791">
    <property type="entry name" value="Pra-immunoreactive"/>
</dbReference>
<evidence type="ECO:0000259" key="7">
    <source>
        <dbReference type="Pfam" id="PF06271"/>
    </source>
</evidence>
<proteinExistence type="predicted"/>
<feature type="transmembrane region" description="Helical" evidence="6">
    <location>
        <begin position="96"/>
        <end position="120"/>
    </location>
</feature>
<organism evidence="8 9">
    <name type="scientific">Marinilactibacillus psychrotolerans 42ea</name>
    <dbReference type="NCBI Taxonomy" id="1255609"/>
    <lineage>
        <taxon>Bacteria</taxon>
        <taxon>Bacillati</taxon>
        <taxon>Bacillota</taxon>
        <taxon>Bacilli</taxon>
        <taxon>Lactobacillales</taxon>
        <taxon>Carnobacteriaceae</taxon>
        <taxon>Marinilactibacillus</taxon>
    </lineage>
</organism>
<evidence type="ECO:0000256" key="1">
    <source>
        <dbReference type="ARBA" id="ARBA00004651"/>
    </source>
</evidence>
<dbReference type="PANTHER" id="PTHR36115:SF9">
    <property type="entry name" value="LMO1584 PROTEIN"/>
    <property type="match status" value="1"/>
</dbReference>
<feature type="transmembrane region" description="Helical" evidence="6">
    <location>
        <begin position="12"/>
        <end position="35"/>
    </location>
</feature>